<sequence length="82" mass="8864">MCIRITYTTRPICEPYDSATQVITLPAALSPAGAHLVVRALLTELAVIQPRIGARCHCGAAIRLLPRVPQQRRSGQVTHHGA</sequence>
<organism evidence="1 2">
    <name type="scientific">Streptomyces virginiae</name>
    <name type="common">Streptomyces cinnamonensis</name>
    <dbReference type="NCBI Taxonomy" id="1961"/>
    <lineage>
        <taxon>Bacteria</taxon>
        <taxon>Bacillati</taxon>
        <taxon>Actinomycetota</taxon>
        <taxon>Actinomycetes</taxon>
        <taxon>Kitasatosporales</taxon>
        <taxon>Streptomycetaceae</taxon>
        <taxon>Streptomyces</taxon>
    </lineage>
</organism>
<evidence type="ECO:0000313" key="1">
    <source>
        <dbReference type="EMBL" id="WUQ14103.1"/>
    </source>
</evidence>
<accession>A0ABZ1TE07</accession>
<keyword evidence="2" id="KW-1185">Reference proteome</keyword>
<dbReference type="EMBL" id="CP108090">
    <property type="protein sequence ID" value="WUQ14103.1"/>
    <property type="molecule type" value="Genomic_DNA"/>
</dbReference>
<dbReference type="RefSeq" id="WP_328962920.1">
    <property type="nucleotide sequence ID" value="NZ_CP108090.1"/>
</dbReference>
<name>A0ABZ1TE07_STRVG</name>
<gene>
    <name evidence="1" type="ORF">OG517_23250</name>
</gene>
<proteinExistence type="predicted"/>
<reference evidence="1" key="1">
    <citation type="submission" date="2022-10" db="EMBL/GenBank/DDBJ databases">
        <title>The complete genomes of actinobacterial strains from the NBC collection.</title>
        <authorList>
            <person name="Joergensen T.S."/>
            <person name="Alvarez Arevalo M."/>
            <person name="Sterndorff E.B."/>
            <person name="Faurdal D."/>
            <person name="Vuksanovic O."/>
            <person name="Mourched A.-S."/>
            <person name="Charusanti P."/>
            <person name="Shaw S."/>
            <person name="Blin K."/>
            <person name="Weber T."/>
        </authorList>
    </citation>
    <scope>NUCLEOTIDE SEQUENCE</scope>
    <source>
        <strain evidence="1">NBC_00248</strain>
    </source>
</reference>
<protein>
    <submittedName>
        <fullName evidence="1">Uncharacterized protein</fullName>
    </submittedName>
</protein>
<evidence type="ECO:0000313" key="2">
    <source>
        <dbReference type="Proteomes" id="UP001432039"/>
    </source>
</evidence>
<dbReference type="Proteomes" id="UP001432039">
    <property type="component" value="Chromosome"/>
</dbReference>